<gene>
    <name evidence="1" type="ORF">C7B43_16615</name>
</gene>
<sequence>MRNIDRVTQDLVQTTQPQISPIAAFPIASFNHVLHNTAPTSSIEFYLIRLTEAQKAEQNVSLRGWYAKSILIGLGVEAVASLVALFGCHAELADALD</sequence>
<proteinExistence type="predicted"/>
<accession>A0A2T2WTK1</accession>
<name>A0A2T2WTK1_9FIRM</name>
<evidence type="ECO:0000313" key="1">
    <source>
        <dbReference type="EMBL" id="PSR25532.1"/>
    </source>
</evidence>
<evidence type="ECO:0000313" key="2">
    <source>
        <dbReference type="Proteomes" id="UP000242699"/>
    </source>
</evidence>
<dbReference type="AlphaFoldDB" id="A0A2T2WTK1"/>
<comment type="caution">
    <text evidence="1">The sequence shown here is derived from an EMBL/GenBank/DDBJ whole genome shotgun (WGS) entry which is preliminary data.</text>
</comment>
<reference evidence="1 2" key="1">
    <citation type="journal article" date="2014" name="BMC Genomics">
        <title>Comparison of environmental and isolate Sulfobacillus genomes reveals diverse carbon, sulfur, nitrogen, and hydrogen metabolisms.</title>
        <authorList>
            <person name="Justice N.B."/>
            <person name="Norman A."/>
            <person name="Brown C.T."/>
            <person name="Singh A."/>
            <person name="Thomas B.C."/>
            <person name="Banfield J.F."/>
        </authorList>
    </citation>
    <scope>NUCLEOTIDE SEQUENCE [LARGE SCALE GENOMIC DNA]</scope>
    <source>
        <strain evidence="1">AMDSBA1</strain>
    </source>
</reference>
<dbReference type="Proteomes" id="UP000242699">
    <property type="component" value="Unassembled WGS sequence"/>
</dbReference>
<dbReference type="EMBL" id="PXYT01000053">
    <property type="protein sequence ID" value="PSR25532.1"/>
    <property type="molecule type" value="Genomic_DNA"/>
</dbReference>
<protein>
    <submittedName>
        <fullName evidence="1">Uncharacterized protein</fullName>
    </submittedName>
</protein>
<organism evidence="1 2">
    <name type="scientific">Sulfobacillus benefaciens</name>
    <dbReference type="NCBI Taxonomy" id="453960"/>
    <lineage>
        <taxon>Bacteria</taxon>
        <taxon>Bacillati</taxon>
        <taxon>Bacillota</taxon>
        <taxon>Clostridia</taxon>
        <taxon>Eubacteriales</taxon>
        <taxon>Clostridiales Family XVII. Incertae Sedis</taxon>
        <taxon>Sulfobacillus</taxon>
    </lineage>
</organism>